<name>A0A267GD97_9PLAT</name>
<keyword evidence="2" id="KW-1185">Reference proteome</keyword>
<evidence type="ECO:0000313" key="1">
    <source>
        <dbReference type="EMBL" id="PAA83966.1"/>
    </source>
</evidence>
<dbReference type="AlphaFoldDB" id="A0A267GD97"/>
<proteinExistence type="predicted"/>
<gene>
    <name evidence="1" type="ORF">BOX15_Mlig005304g1</name>
</gene>
<dbReference type="EMBL" id="NIVC01000393">
    <property type="protein sequence ID" value="PAA83966.1"/>
    <property type="molecule type" value="Genomic_DNA"/>
</dbReference>
<dbReference type="Proteomes" id="UP000215902">
    <property type="component" value="Unassembled WGS sequence"/>
</dbReference>
<sequence>MEHDANNNNAIQEASTIEASDIESISIFDIEIDLNLQRLQSGIQDHHSLIQSLGNDFERLELSDEPVYDDSDELQAQLDEQLSNISRHIRRRRDETVQAVDSGVSKSYAEVLLST</sequence>
<reference evidence="1 2" key="1">
    <citation type="submission" date="2017-06" db="EMBL/GenBank/DDBJ databases">
        <title>A platform for efficient transgenesis in Macrostomum lignano, a flatworm model organism for stem cell research.</title>
        <authorList>
            <person name="Berezikov E."/>
        </authorList>
    </citation>
    <scope>NUCLEOTIDE SEQUENCE [LARGE SCALE GENOMIC DNA]</scope>
    <source>
        <strain evidence="1">DV1</strain>
        <tissue evidence="1">Whole organism</tissue>
    </source>
</reference>
<organism evidence="1 2">
    <name type="scientific">Macrostomum lignano</name>
    <dbReference type="NCBI Taxonomy" id="282301"/>
    <lineage>
        <taxon>Eukaryota</taxon>
        <taxon>Metazoa</taxon>
        <taxon>Spiralia</taxon>
        <taxon>Lophotrochozoa</taxon>
        <taxon>Platyhelminthes</taxon>
        <taxon>Rhabditophora</taxon>
        <taxon>Macrostomorpha</taxon>
        <taxon>Macrostomida</taxon>
        <taxon>Macrostomidae</taxon>
        <taxon>Macrostomum</taxon>
    </lineage>
</organism>
<comment type="caution">
    <text evidence="1">The sequence shown here is derived from an EMBL/GenBank/DDBJ whole genome shotgun (WGS) entry which is preliminary data.</text>
</comment>
<accession>A0A267GD97</accession>
<evidence type="ECO:0000313" key="2">
    <source>
        <dbReference type="Proteomes" id="UP000215902"/>
    </source>
</evidence>
<protein>
    <submittedName>
        <fullName evidence="1">Uncharacterized protein</fullName>
    </submittedName>
</protein>